<reference evidence="2 3" key="1">
    <citation type="journal article" date="2018" name="Syst. Appl. Microbiol.">
        <title>Abditibacterium utsteinense sp. nov., the first cultivated member of candidate phylum FBP, isolated from ice-free Antarctic soil samples.</title>
        <authorList>
            <person name="Tahon G."/>
            <person name="Tytgat B."/>
            <person name="Lebbe L."/>
            <person name="Carlier A."/>
            <person name="Willems A."/>
        </authorList>
    </citation>
    <scope>NUCLEOTIDE SEQUENCE [LARGE SCALE GENOMIC DNA]</scope>
    <source>
        <strain evidence="2 3">LMG 29911</strain>
    </source>
</reference>
<dbReference type="Gene3D" id="1.25.40.10">
    <property type="entry name" value="Tetratricopeptide repeat domain"/>
    <property type="match status" value="1"/>
</dbReference>
<comment type="caution">
    <text evidence="2">The sequence shown here is derived from an EMBL/GenBank/DDBJ whole genome shotgun (WGS) entry which is preliminary data.</text>
</comment>
<keyword evidence="3" id="KW-1185">Reference proteome</keyword>
<dbReference type="Pfam" id="PF14559">
    <property type="entry name" value="TPR_19"/>
    <property type="match status" value="1"/>
</dbReference>
<feature type="region of interest" description="Disordered" evidence="1">
    <location>
        <begin position="226"/>
        <end position="245"/>
    </location>
</feature>
<evidence type="ECO:0000256" key="1">
    <source>
        <dbReference type="SAM" id="MobiDB-lite"/>
    </source>
</evidence>
<evidence type="ECO:0000313" key="3">
    <source>
        <dbReference type="Proteomes" id="UP000237684"/>
    </source>
</evidence>
<dbReference type="Proteomes" id="UP000237684">
    <property type="component" value="Unassembled WGS sequence"/>
</dbReference>
<feature type="compositionally biased region" description="Basic and acidic residues" evidence="1">
    <location>
        <begin position="48"/>
        <end position="71"/>
    </location>
</feature>
<feature type="region of interest" description="Disordered" evidence="1">
    <location>
        <begin position="45"/>
        <end position="71"/>
    </location>
</feature>
<dbReference type="InParanoid" id="A0A2S8SRL0"/>
<sequence length="245" mass="26912">MPRRCNAQLLLAFYIFIMRSFLGLSAFLVLLPFSNAFAQSAPQKMKAIGKEHSHAPEKPQSKGKTAKKESPADAFWRKSDDAFHAGNYPLAVGFHRKIVALDPHDIESYSVASWLLWSLGKPDDALQFIQQGIRANPKNPEMWDAAGQQFSLQKRALDAENAFGKAIQFSVKGRKGADMMLRRRYGHAAQGAGHLAKSIGIWRALVADFPNDAVNRNNLKRVEKAAQPNGGNTQTAALDVSGVVA</sequence>
<organism evidence="2 3">
    <name type="scientific">Abditibacterium utsteinense</name>
    <dbReference type="NCBI Taxonomy" id="1960156"/>
    <lineage>
        <taxon>Bacteria</taxon>
        <taxon>Pseudomonadati</taxon>
        <taxon>Abditibacteriota</taxon>
        <taxon>Abditibacteriia</taxon>
        <taxon>Abditibacteriales</taxon>
        <taxon>Abditibacteriaceae</taxon>
        <taxon>Abditibacterium</taxon>
    </lineage>
</organism>
<name>A0A2S8SRL0_9BACT</name>
<proteinExistence type="predicted"/>
<accession>A0A2S8SRL0</accession>
<dbReference type="InterPro" id="IPR011990">
    <property type="entry name" value="TPR-like_helical_dom_sf"/>
</dbReference>
<evidence type="ECO:0000313" key="2">
    <source>
        <dbReference type="EMBL" id="PQV63444.1"/>
    </source>
</evidence>
<dbReference type="AlphaFoldDB" id="A0A2S8SRL0"/>
<gene>
    <name evidence="2" type="ORF">B1R32_1115</name>
</gene>
<protein>
    <submittedName>
        <fullName evidence="2">Uncharacterized protein</fullName>
    </submittedName>
</protein>
<dbReference type="SUPFAM" id="SSF48452">
    <property type="entry name" value="TPR-like"/>
    <property type="match status" value="1"/>
</dbReference>
<dbReference type="EMBL" id="NIGF01000011">
    <property type="protein sequence ID" value="PQV63444.1"/>
    <property type="molecule type" value="Genomic_DNA"/>
</dbReference>